<accession>A0AA96PTW7</accession>
<gene>
    <name evidence="1" type="ORF">Ql52_gp047</name>
</gene>
<keyword evidence="2" id="KW-1185">Reference proteome</keyword>
<proteinExistence type="predicted"/>
<evidence type="ECO:0000313" key="1">
    <source>
        <dbReference type="EMBL" id="WNV48183.1"/>
    </source>
</evidence>
<dbReference type="EMBL" id="OR260090">
    <property type="protein sequence ID" value="WNV48183.1"/>
    <property type="molecule type" value="Genomic_DNA"/>
</dbReference>
<dbReference type="Proteomes" id="UP001301924">
    <property type="component" value="Segment"/>
</dbReference>
<sequence length="213" mass="22091">MAAEQLGKFVDDQGLKRQIQGVALVDSTGAVIGGSGSTLVIKAYTPGGLAVVSGQITRPADTTAYAQYDLMADSTSAATPGQILGAVRAIGESIRMEVVRLRTSNASAKGRTIRVHFFNQAPTLTVNDNASFNPSGAQTLAVSGIGGYVGYADVLLSEAGATGATGHAAFLTPRTTKPTNDNNLYFVLEQRDSTGYTPIASEVFTVAVEGQWS</sequence>
<name>A0AA96PTW7_9CAUD</name>
<evidence type="ECO:0000313" key="2">
    <source>
        <dbReference type="Proteomes" id="UP001301924"/>
    </source>
</evidence>
<reference evidence="2" key="1">
    <citation type="journal article" date="2024" name="Viruses">
        <title>New Genera and Species of Caulobacter and Brevundimonas Bacteriophages Provide Insights into Phage Genome Evolution.</title>
        <authorList>
            <person name="Ely B."/>
            <person name="Hils M."/>
            <person name="Clarke A."/>
            <person name="Albert M."/>
            <person name="Holness N."/>
            <person name="Lenski J."/>
            <person name="Mohammadi T."/>
        </authorList>
    </citation>
    <scope>NUCLEOTIDE SEQUENCE [LARGE SCALE GENOMIC DNA]</scope>
</reference>
<organism evidence="1 2">
    <name type="scientific">Caulobacter phage Quill_5.2</name>
    <dbReference type="NCBI Taxonomy" id="3075108"/>
    <lineage>
        <taxon>Viruses</taxon>
        <taxon>Duplodnaviria</taxon>
        <taxon>Heunggongvirae</taxon>
        <taxon>Uroviricota</taxon>
        <taxon>Caudoviricetes</taxon>
        <taxon>Autographivirales</taxon>
        <taxon>Autonotataviridae</taxon>
        <taxon>Lullwatervirus</taxon>
        <taxon>Lullwatervirus quill52</taxon>
    </lineage>
</organism>
<protein>
    <submittedName>
        <fullName evidence="1">Uncharacterized protein</fullName>
    </submittedName>
</protein>